<gene>
    <name evidence="3" type="ORF">F387_01821</name>
</gene>
<evidence type="ECO:0000259" key="2">
    <source>
        <dbReference type="Pfam" id="PF01609"/>
    </source>
</evidence>
<evidence type="ECO:0000313" key="3">
    <source>
        <dbReference type="EMBL" id="ELV07401.1"/>
    </source>
</evidence>
<dbReference type="Proteomes" id="UP000011617">
    <property type="component" value="Unassembled WGS sequence"/>
</dbReference>
<feature type="domain" description="Transposase IS4-like" evidence="2">
    <location>
        <begin position="1"/>
        <end position="159"/>
    </location>
</feature>
<dbReference type="InterPro" id="IPR002559">
    <property type="entry name" value="Transposase_11"/>
</dbReference>
<keyword evidence="4" id="KW-1185">Reference proteome</keyword>
<dbReference type="GO" id="GO:0003677">
    <property type="term" value="F:DNA binding"/>
    <property type="evidence" value="ECO:0007669"/>
    <property type="project" value="InterPro"/>
</dbReference>
<dbReference type="NCBIfam" id="NF033580">
    <property type="entry name" value="transpos_IS5_3"/>
    <property type="match status" value="1"/>
</dbReference>
<organism evidence="3 4">
    <name type="scientific">Wohlfahrtiimonas chitiniclastica SH04</name>
    <dbReference type="NCBI Taxonomy" id="1261130"/>
    <lineage>
        <taxon>Bacteria</taxon>
        <taxon>Pseudomonadati</taxon>
        <taxon>Pseudomonadota</taxon>
        <taxon>Gammaproteobacteria</taxon>
        <taxon>Cardiobacteriales</taxon>
        <taxon>Ignatzschineriaceae</taxon>
        <taxon>Wohlfahrtiimonas</taxon>
    </lineage>
</organism>
<dbReference type="HOGENOM" id="CLU_055261_9_1_6"/>
<proteinExistence type="predicted"/>
<feature type="compositionally biased region" description="Basic residues" evidence="1">
    <location>
        <begin position="1"/>
        <end position="10"/>
    </location>
</feature>
<evidence type="ECO:0000256" key="1">
    <source>
        <dbReference type="SAM" id="MobiDB-lite"/>
    </source>
</evidence>
<dbReference type="GO" id="GO:0006313">
    <property type="term" value="P:DNA transposition"/>
    <property type="evidence" value="ECO:0007669"/>
    <property type="project" value="InterPro"/>
</dbReference>
<dbReference type="GO" id="GO:0004803">
    <property type="term" value="F:transposase activity"/>
    <property type="evidence" value="ECO:0007669"/>
    <property type="project" value="InterPro"/>
</dbReference>
<dbReference type="Pfam" id="PF01609">
    <property type="entry name" value="DDE_Tnp_1"/>
    <property type="match status" value="1"/>
</dbReference>
<feature type="region of interest" description="Disordered" evidence="1">
    <location>
        <begin position="1"/>
        <end position="27"/>
    </location>
</feature>
<dbReference type="PATRIC" id="fig|1261130.3.peg.1756"/>
<dbReference type="AlphaFoldDB" id="L8XYK7"/>
<protein>
    <submittedName>
        <fullName evidence="3">Putative transposase for insertion sequence element IS6501</fullName>
    </submittedName>
</protein>
<dbReference type="EMBL" id="AOBV01000013">
    <property type="protein sequence ID" value="ELV07401.1"/>
    <property type="molecule type" value="Genomic_DNA"/>
</dbReference>
<evidence type="ECO:0000313" key="4">
    <source>
        <dbReference type="Proteomes" id="UP000011617"/>
    </source>
</evidence>
<reference evidence="3 4" key="1">
    <citation type="journal article" date="2013" name="Genome Announc.">
        <title>Complete Genome Sequence of Wohlfahrtiimonas chitiniclastica Strain SH04, Isolated from Chrysomya megacephala Collected from Pudong International Airport in China.</title>
        <authorList>
            <person name="Cao X.M."/>
            <person name="Chen T."/>
            <person name="Xu L.Z."/>
            <person name="Yao L.S."/>
            <person name="Qi J."/>
            <person name="Zhang X.L."/>
            <person name="Yan Q.L."/>
            <person name="Deng Y.H."/>
            <person name="Guo T.Y."/>
            <person name="Wang J."/>
            <person name="Hu K.X."/>
            <person name="Xu B.L."/>
        </authorList>
    </citation>
    <scope>NUCLEOTIDE SEQUENCE [LARGE SCALE GENOMIC DNA]</scope>
    <source>
        <strain evidence="3 4">SH04</strain>
    </source>
</reference>
<dbReference type="PANTHER" id="PTHR30007">
    <property type="entry name" value="PHP DOMAIN PROTEIN"/>
    <property type="match status" value="1"/>
</dbReference>
<name>L8XYK7_9GAMM</name>
<accession>L8XYK7</accession>
<dbReference type="PANTHER" id="PTHR30007:SF1">
    <property type="entry name" value="BLR1914 PROTEIN"/>
    <property type="match status" value="1"/>
</dbReference>
<comment type="caution">
    <text evidence="3">The sequence shown here is derived from an EMBL/GenBank/DDBJ whole genome shotgun (WGS) entry which is preliminary data.</text>
</comment>
<sequence>MDGTHIRAHQHSSGAASKTDEAISKSVGGNSSKIHMIVDACGNPYEFLITDGTTHDVKVAPELLDKVSLKTTKYVSADKGYDSDHLREVITKQSAKAVIPKKRNTKANNDHMDWYIYKIRHLVENAFARLKHFRGIATRYDKLKRHYENTVALACAYIWLKL</sequence>